<comment type="caution">
    <text evidence="1">The sequence shown here is derived from an EMBL/GenBank/DDBJ whole genome shotgun (WGS) entry which is preliminary data.</text>
</comment>
<dbReference type="AlphaFoldDB" id="A0A4V4H1E5"/>
<evidence type="ECO:0000313" key="1">
    <source>
        <dbReference type="EMBL" id="THU40106.1"/>
    </source>
</evidence>
<accession>A0A4V4H1E5</accession>
<gene>
    <name evidence="1" type="ORF">FAM09_09480</name>
</gene>
<keyword evidence="2" id="KW-1185">Reference proteome</keyword>
<name>A0A4V4H1E5_9BACT</name>
<evidence type="ECO:0000313" key="2">
    <source>
        <dbReference type="Proteomes" id="UP000306918"/>
    </source>
</evidence>
<reference evidence="1 2" key="1">
    <citation type="submission" date="2019-04" db="EMBL/GenBank/DDBJ databases">
        <title>Niastella caeni sp. nov., isolated from activated sludge.</title>
        <authorList>
            <person name="Sheng M."/>
        </authorList>
    </citation>
    <scope>NUCLEOTIDE SEQUENCE [LARGE SCALE GENOMIC DNA]</scope>
    <source>
        <strain evidence="1 2">HX-2-15</strain>
    </source>
</reference>
<organism evidence="1 2">
    <name type="scientific">Niastella caeni</name>
    <dbReference type="NCBI Taxonomy" id="2569763"/>
    <lineage>
        <taxon>Bacteria</taxon>
        <taxon>Pseudomonadati</taxon>
        <taxon>Bacteroidota</taxon>
        <taxon>Chitinophagia</taxon>
        <taxon>Chitinophagales</taxon>
        <taxon>Chitinophagaceae</taxon>
        <taxon>Niastella</taxon>
    </lineage>
</organism>
<proteinExistence type="predicted"/>
<dbReference type="OrthoDB" id="679422at2"/>
<dbReference type="RefSeq" id="WP_136576860.1">
    <property type="nucleotide sequence ID" value="NZ_STFF01000002.1"/>
</dbReference>
<sequence>MKKSSVNSYSPTVELPTITKKFIRQFNKRKASKHAESLSAAVPPPSEEKIKQLNSIGQEYPFCVYYKQKSNDPL</sequence>
<protein>
    <submittedName>
        <fullName evidence="1">Uncharacterized protein</fullName>
    </submittedName>
</protein>
<dbReference type="EMBL" id="STFF01000002">
    <property type="protein sequence ID" value="THU40106.1"/>
    <property type="molecule type" value="Genomic_DNA"/>
</dbReference>
<dbReference type="Proteomes" id="UP000306918">
    <property type="component" value="Unassembled WGS sequence"/>
</dbReference>